<evidence type="ECO:0000313" key="7">
    <source>
        <dbReference type="EMBL" id="KAF8406505.1"/>
    </source>
</evidence>
<dbReference type="InterPro" id="IPR029058">
    <property type="entry name" value="AB_hydrolase_fold"/>
</dbReference>
<name>A0A834ZFT4_TETSI</name>
<gene>
    <name evidence="7" type="ORF">HHK36_008594</name>
</gene>
<keyword evidence="4" id="KW-0378">Hydrolase</keyword>
<keyword evidence="3 6" id="KW-0732">Signal</keyword>
<feature type="signal peptide" evidence="6">
    <location>
        <begin position="1"/>
        <end position="22"/>
    </location>
</feature>
<accession>A0A834ZFT4</accession>
<evidence type="ECO:0000256" key="4">
    <source>
        <dbReference type="ARBA" id="ARBA00022801"/>
    </source>
</evidence>
<evidence type="ECO:0000313" key="8">
    <source>
        <dbReference type="Proteomes" id="UP000655225"/>
    </source>
</evidence>
<dbReference type="GO" id="GO:0008239">
    <property type="term" value="F:dipeptidyl-peptidase activity"/>
    <property type="evidence" value="ECO:0007669"/>
    <property type="project" value="TreeGrafter"/>
</dbReference>
<evidence type="ECO:0000256" key="2">
    <source>
        <dbReference type="ARBA" id="ARBA00022670"/>
    </source>
</evidence>
<dbReference type="PANTHER" id="PTHR11010">
    <property type="entry name" value="PROTEASE S28 PRO-X CARBOXYPEPTIDASE-RELATED"/>
    <property type="match status" value="1"/>
</dbReference>
<keyword evidence="2" id="KW-0645">Protease</keyword>
<dbReference type="SUPFAM" id="SSF53474">
    <property type="entry name" value="alpha/beta-Hydrolases"/>
    <property type="match status" value="1"/>
</dbReference>
<dbReference type="GO" id="GO:0006508">
    <property type="term" value="P:proteolysis"/>
    <property type="evidence" value="ECO:0007669"/>
    <property type="project" value="UniProtKB-KW"/>
</dbReference>
<dbReference type="OMA" id="HYAEHFG"/>
<sequence>MGLSLLVTSFFFLLLSHGVVESRTLHHMTSGSSYLTQKELWFNQTLDHFSPIDHRQFEQRYYEFLDYFLVPDGPIFLKICGESSCNGIPDDYTNVLAKKFGAAVVSLEHRYYGKSSPFKSLTTENLRYLSSKQALFDLAVFRQYYQESLNVKLNRSNIENPWFFFGISYSGALSAWFRLKFPHLTCGSLASSAVVLAVYNFSEFDKQIGESAGEECKSALQEITKLVEGKLVSDGKAVKTLFGASEEGHPSYLNAGFSGAFTFWRSEAKFNSLEQSTTQIGFMLKNDADFLYFLADAAAIAFQYGNPDKLCPPLVEAKKAGKDLVDAYAIYVKDYYLGSFGVSVQTYDQENLKNTVLSDSSGDRLWWFQVCTEVAYFQVAPSNDSIRSSKIDARHASCSKIVFTNGSQDPWRHASKQISSPDLPSYVISCHNCGHGTDLRGCPQAPLSLEGDAKNCSSPDAVHKVRQQVINHIDLWLSQCQVTGRSYI</sequence>
<keyword evidence="5" id="KW-0325">Glycoprotein</keyword>
<dbReference type="OrthoDB" id="1735038at2759"/>
<feature type="chain" id="PRO_5032382133" description="Serine protease EDA2" evidence="6">
    <location>
        <begin position="23"/>
        <end position="488"/>
    </location>
</feature>
<comment type="caution">
    <text evidence="7">The sequence shown here is derived from an EMBL/GenBank/DDBJ whole genome shotgun (WGS) entry which is preliminary data.</text>
</comment>
<evidence type="ECO:0000256" key="5">
    <source>
        <dbReference type="ARBA" id="ARBA00023180"/>
    </source>
</evidence>
<evidence type="ECO:0000256" key="1">
    <source>
        <dbReference type="ARBA" id="ARBA00011079"/>
    </source>
</evidence>
<protein>
    <recommendedName>
        <fullName evidence="9">Serine protease EDA2</fullName>
    </recommendedName>
</protein>
<organism evidence="7 8">
    <name type="scientific">Tetracentron sinense</name>
    <name type="common">Spur-leaf</name>
    <dbReference type="NCBI Taxonomy" id="13715"/>
    <lineage>
        <taxon>Eukaryota</taxon>
        <taxon>Viridiplantae</taxon>
        <taxon>Streptophyta</taxon>
        <taxon>Embryophyta</taxon>
        <taxon>Tracheophyta</taxon>
        <taxon>Spermatophyta</taxon>
        <taxon>Magnoliopsida</taxon>
        <taxon>Trochodendrales</taxon>
        <taxon>Trochodendraceae</taxon>
        <taxon>Tetracentron</taxon>
    </lineage>
</organism>
<comment type="similarity">
    <text evidence="1">Belongs to the peptidase S28 family.</text>
</comment>
<proteinExistence type="inferred from homology"/>
<dbReference type="FunFam" id="3.40.50.1820:FF:000190">
    <property type="entry name" value="Prolyl carboxypeptidase like protein"/>
    <property type="match status" value="1"/>
</dbReference>
<dbReference type="Pfam" id="PF05577">
    <property type="entry name" value="Peptidase_S28"/>
    <property type="match status" value="1"/>
</dbReference>
<dbReference type="PANTHER" id="PTHR11010:SF11">
    <property type="entry name" value="THYMUS-SPECIFIC SERINE PROTEASE"/>
    <property type="match status" value="1"/>
</dbReference>
<evidence type="ECO:0000256" key="3">
    <source>
        <dbReference type="ARBA" id="ARBA00022729"/>
    </source>
</evidence>
<dbReference type="AlphaFoldDB" id="A0A834ZFT4"/>
<dbReference type="Gene3D" id="3.40.50.1820">
    <property type="entry name" value="alpha/beta hydrolase"/>
    <property type="match status" value="2"/>
</dbReference>
<evidence type="ECO:0008006" key="9">
    <source>
        <dbReference type="Google" id="ProtNLM"/>
    </source>
</evidence>
<reference evidence="7 8" key="1">
    <citation type="submission" date="2020-04" db="EMBL/GenBank/DDBJ databases">
        <title>Plant Genome Project.</title>
        <authorList>
            <person name="Zhang R.-G."/>
        </authorList>
    </citation>
    <scope>NUCLEOTIDE SEQUENCE [LARGE SCALE GENOMIC DNA]</scope>
    <source>
        <strain evidence="7">YNK0</strain>
        <tissue evidence="7">Leaf</tissue>
    </source>
</reference>
<dbReference type="GO" id="GO:0005773">
    <property type="term" value="C:vacuole"/>
    <property type="evidence" value="ECO:0007669"/>
    <property type="project" value="TreeGrafter"/>
</dbReference>
<dbReference type="EMBL" id="JABCRI010000005">
    <property type="protein sequence ID" value="KAF8406505.1"/>
    <property type="molecule type" value="Genomic_DNA"/>
</dbReference>
<dbReference type="Proteomes" id="UP000655225">
    <property type="component" value="Unassembled WGS sequence"/>
</dbReference>
<keyword evidence="8" id="KW-1185">Reference proteome</keyword>
<dbReference type="InterPro" id="IPR008758">
    <property type="entry name" value="Peptidase_S28"/>
</dbReference>
<evidence type="ECO:0000256" key="6">
    <source>
        <dbReference type="SAM" id="SignalP"/>
    </source>
</evidence>
<dbReference type="GO" id="GO:0070008">
    <property type="term" value="F:serine-type exopeptidase activity"/>
    <property type="evidence" value="ECO:0007669"/>
    <property type="project" value="InterPro"/>
</dbReference>